<dbReference type="SUPFAM" id="SSF46785">
    <property type="entry name" value="Winged helix' DNA-binding domain"/>
    <property type="match status" value="1"/>
</dbReference>
<keyword evidence="2" id="KW-0238">DNA-binding</keyword>
<dbReference type="InterPro" id="IPR036388">
    <property type="entry name" value="WH-like_DNA-bd_sf"/>
</dbReference>
<dbReference type="GO" id="GO:0003677">
    <property type="term" value="F:DNA binding"/>
    <property type="evidence" value="ECO:0007669"/>
    <property type="project" value="UniProtKB-KW"/>
</dbReference>
<organism evidence="2 3">
    <name type="scientific">Streptomyces harbinensis</name>
    <dbReference type="NCBI Taxonomy" id="1176198"/>
    <lineage>
        <taxon>Bacteria</taxon>
        <taxon>Bacillati</taxon>
        <taxon>Actinomycetota</taxon>
        <taxon>Actinomycetes</taxon>
        <taxon>Kitasatosporales</taxon>
        <taxon>Streptomycetaceae</taxon>
        <taxon>Streptomyces</taxon>
    </lineage>
</organism>
<keyword evidence="3" id="KW-1185">Reference proteome</keyword>
<protein>
    <submittedName>
        <fullName evidence="2">DNA-binding transcriptional regulator, MarR family</fullName>
    </submittedName>
</protein>
<dbReference type="Gene3D" id="1.10.10.10">
    <property type="entry name" value="Winged helix-like DNA-binding domain superfamily/Winged helix DNA-binding domain"/>
    <property type="match status" value="1"/>
</dbReference>
<feature type="compositionally biased region" description="Polar residues" evidence="1">
    <location>
        <begin position="164"/>
        <end position="176"/>
    </location>
</feature>
<dbReference type="InterPro" id="IPR036390">
    <property type="entry name" value="WH_DNA-bd_sf"/>
</dbReference>
<dbReference type="Proteomes" id="UP000198873">
    <property type="component" value="Unassembled WGS sequence"/>
</dbReference>
<dbReference type="RefSeq" id="WP_093843986.1">
    <property type="nucleotide sequence ID" value="NZ_FPAB01000008.1"/>
</dbReference>
<proteinExistence type="predicted"/>
<dbReference type="AlphaFoldDB" id="A0A1I6VF32"/>
<evidence type="ECO:0000313" key="3">
    <source>
        <dbReference type="Proteomes" id="UP000198873"/>
    </source>
</evidence>
<dbReference type="Pfam" id="PF21863">
    <property type="entry name" value="HTH_67"/>
    <property type="match status" value="1"/>
</dbReference>
<feature type="region of interest" description="Disordered" evidence="1">
    <location>
        <begin position="151"/>
        <end position="176"/>
    </location>
</feature>
<name>A0A1I6VF32_9ACTN</name>
<gene>
    <name evidence="2" type="ORF">SAMN05444716_1084</name>
</gene>
<dbReference type="EMBL" id="FPAB01000008">
    <property type="protein sequence ID" value="SFT12241.1"/>
    <property type="molecule type" value="Genomic_DNA"/>
</dbReference>
<evidence type="ECO:0000313" key="2">
    <source>
        <dbReference type="EMBL" id="SFT12241.1"/>
    </source>
</evidence>
<sequence>MTDLTQVSSTRERRPFGYWLKHIDGAIEENMSRLFAMDGLNRRGWQVLNTISYGPVTVAELDDTMDAFLSADEPTMRPCIDRFAERGWTSTADDGAVTLTEEGRRAHQRVAEQTGVLRDRMMQCLSPQEYRVLMELLQRIATHLDALAIETPGQQPSAPFPSRESGSTGHSRPQSA</sequence>
<reference evidence="3" key="1">
    <citation type="submission" date="2016-10" db="EMBL/GenBank/DDBJ databases">
        <authorList>
            <person name="Varghese N."/>
            <person name="Submissions S."/>
        </authorList>
    </citation>
    <scope>NUCLEOTIDE SEQUENCE [LARGE SCALE GENOMIC DNA]</scope>
    <source>
        <strain evidence="3">CGMCC 4.7047</strain>
    </source>
</reference>
<dbReference type="STRING" id="1176198.SAMN05444716_1084"/>
<dbReference type="InterPro" id="IPR054058">
    <property type="entry name" value="HTH_67"/>
</dbReference>
<accession>A0A1I6VF32</accession>
<evidence type="ECO:0000256" key="1">
    <source>
        <dbReference type="SAM" id="MobiDB-lite"/>
    </source>
</evidence>